<dbReference type="RefSeq" id="WP_092422552.1">
    <property type="nucleotide sequence ID" value="NZ_FPCK01000001.1"/>
</dbReference>
<name>A0A1I7N9X2_9HYPH</name>
<dbReference type="SUPFAM" id="SSF52540">
    <property type="entry name" value="P-loop containing nucleoside triphosphate hydrolases"/>
    <property type="match status" value="1"/>
</dbReference>
<evidence type="ECO:0008006" key="3">
    <source>
        <dbReference type="Google" id="ProtNLM"/>
    </source>
</evidence>
<dbReference type="Gene3D" id="3.40.50.300">
    <property type="entry name" value="P-loop containing nucleotide triphosphate hydrolases"/>
    <property type="match status" value="1"/>
</dbReference>
<sequence length="193" mass="20992">MTPSRIIVTGLGRCGSSLTMQMLAAGGMPSVGRYPDFEVDRATPDSITEAWLKTQTGAVKVLDPHRIRPHLLGLPDQRIIWLARDMREQAKSQAKFLRIAAGRAVNRQQAKGLERLLRSDTATCHRLLSTLPIPVLRLTFEHLITHPEGAASTIAAFVAPLWLDVGAMARVVVPRSGACLPDMLELSLLDGAA</sequence>
<dbReference type="STRING" id="429728.SAMN05216456_1344"/>
<dbReference type="EMBL" id="FPCK01000001">
    <property type="protein sequence ID" value="SFV31448.1"/>
    <property type="molecule type" value="Genomic_DNA"/>
</dbReference>
<gene>
    <name evidence="1" type="ORF">SAMN05216456_1344</name>
</gene>
<organism evidence="1 2">
    <name type="scientific">Devosia crocina</name>
    <dbReference type="NCBI Taxonomy" id="429728"/>
    <lineage>
        <taxon>Bacteria</taxon>
        <taxon>Pseudomonadati</taxon>
        <taxon>Pseudomonadota</taxon>
        <taxon>Alphaproteobacteria</taxon>
        <taxon>Hyphomicrobiales</taxon>
        <taxon>Devosiaceae</taxon>
        <taxon>Devosia</taxon>
    </lineage>
</organism>
<proteinExistence type="predicted"/>
<dbReference type="OrthoDB" id="9779418at2"/>
<reference evidence="1 2" key="1">
    <citation type="submission" date="2016-10" db="EMBL/GenBank/DDBJ databases">
        <authorList>
            <person name="de Groot N.N."/>
        </authorList>
    </citation>
    <scope>NUCLEOTIDE SEQUENCE [LARGE SCALE GENOMIC DNA]</scope>
    <source>
        <strain evidence="1 2">IPL20</strain>
    </source>
</reference>
<accession>A0A1I7N9X2</accession>
<dbReference type="InterPro" id="IPR027417">
    <property type="entry name" value="P-loop_NTPase"/>
</dbReference>
<dbReference type="AlphaFoldDB" id="A0A1I7N9X2"/>
<evidence type="ECO:0000313" key="1">
    <source>
        <dbReference type="EMBL" id="SFV31448.1"/>
    </source>
</evidence>
<keyword evidence="2" id="KW-1185">Reference proteome</keyword>
<dbReference type="Proteomes" id="UP000199074">
    <property type="component" value="Unassembled WGS sequence"/>
</dbReference>
<protein>
    <recommendedName>
        <fullName evidence="3">Sulfotransferase family protein</fullName>
    </recommendedName>
</protein>
<evidence type="ECO:0000313" key="2">
    <source>
        <dbReference type="Proteomes" id="UP000199074"/>
    </source>
</evidence>